<organism evidence="2 3">
    <name type="scientific">Colletotrichum karsti</name>
    <dbReference type="NCBI Taxonomy" id="1095194"/>
    <lineage>
        <taxon>Eukaryota</taxon>
        <taxon>Fungi</taxon>
        <taxon>Dikarya</taxon>
        <taxon>Ascomycota</taxon>
        <taxon>Pezizomycotina</taxon>
        <taxon>Sordariomycetes</taxon>
        <taxon>Hypocreomycetidae</taxon>
        <taxon>Glomerellales</taxon>
        <taxon>Glomerellaceae</taxon>
        <taxon>Colletotrichum</taxon>
        <taxon>Colletotrichum boninense species complex</taxon>
    </lineage>
</organism>
<evidence type="ECO:0000256" key="1">
    <source>
        <dbReference type="SAM" id="MobiDB-lite"/>
    </source>
</evidence>
<sequence>MTATPEFSAVKEESELEALEKTRSFYVELASNDANSGFHTKNDPSSPYQRKNVVQRKGAVDVKCTCVDIVHGRWGPDEPDTAATLLVLGFRFDSRKRARRVALAHMEFAFFGNDGDRNNPEVAAISYDNSYSLAPSRRTESTTTGTEGTIGSGIPGAELSGTVKWERTSDEETTDAAHLVGSIDRLGAPVGPFNAATWTLKENATTKKGVPAAMRVGILLKRPMDDDEFYCTVKVETEVDLKTRIEQLFGGRDQDDPILFRTDEPPTNKLMKYDVENLGAFDLAAIEDVTVTIVKNGVIKEM</sequence>
<evidence type="ECO:0000313" key="3">
    <source>
        <dbReference type="Proteomes" id="UP000781932"/>
    </source>
</evidence>
<name>A0A9P6LH04_9PEZI</name>
<dbReference type="OrthoDB" id="5030973at2759"/>
<comment type="caution">
    <text evidence="2">The sequence shown here is derived from an EMBL/GenBank/DDBJ whole genome shotgun (WGS) entry which is preliminary data.</text>
</comment>
<dbReference type="Proteomes" id="UP000781932">
    <property type="component" value="Unassembled WGS sequence"/>
</dbReference>
<proteinExistence type="predicted"/>
<dbReference type="RefSeq" id="XP_038745235.1">
    <property type="nucleotide sequence ID" value="XM_038889423.1"/>
</dbReference>
<dbReference type="AlphaFoldDB" id="A0A9P6LH04"/>
<protein>
    <submittedName>
        <fullName evidence="2">Uncharacterized protein</fullName>
    </submittedName>
</protein>
<gene>
    <name evidence="2" type="ORF">CkaCkLH20_06706</name>
</gene>
<dbReference type="GeneID" id="62162497"/>
<reference evidence="2" key="1">
    <citation type="submission" date="2020-03" db="EMBL/GenBank/DDBJ databases">
        <authorList>
            <person name="He L."/>
        </authorList>
    </citation>
    <scope>NUCLEOTIDE SEQUENCE</scope>
    <source>
        <strain evidence="2">CkLH20</strain>
    </source>
</reference>
<dbReference type="EMBL" id="JAATWM020000020">
    <property type="protein sequence ID" value="KAF9875774.1"/>
    <property type="molecule type" value="Genomic_DNA"/>
</dbReference>
<reference evidence="2" key="2">
    <citation type="submission" date="2020-11" db="EMBL/GenBank/DDBJ databases">
        <title>Whole genome sequencing of Colletotrichum sp.</title>
        <authorList>
            <person name="Li H."/>
        </authorList>
    </citation>
    <scope>NUCLEOTIDE SEQUENCE</scope>
    <source>
        <strain evidence="2">CkLH20</strain>
    </source>
</reference>
<feature type="region of interest" description="Disordered" evidence="1">
    <location>
        <begin position="134"/>
        <end position="157"/>
    </location>
</feature>
<keyword evidence="3" id="KW-1185">Reference proteome</keyword>
<accession>A0A9P6LH04</accession>
<evidence type="ECO:0000313" key="2">
    <source>
        <dbReference type="EMBL" id="KAF9875774.1"/>
    </source>
</evidence>